<name>A0A845EYC7_9BACL</name>
<dbReference type="Pfam" id="PF25166">
    <property type="entry name" value="CoiA_C"/>
    <property type="match status" value="1"/>
</dbReference>
<evidence type="ECO:0000259" key="1">
    <source>
        <dbReference type="Pfam" id="PF06054"/>
    </source>
</evidence>
<dbReference type="InterPro" id="IPR057252">
    <property type="entry name" value="CoiA_C"/>
</dbReference>
<dbReference type="EMBL" id="WMEY01000003">
    <property type="protein sequence ID" value="MYL63529.1"/>
    <property type="molecule type" value="Genomic_DNA"/>
</dbReference>
<accession>A0A845EYC7</accession>
<dbReference type="Proteomes" id="UP000447833">
    <property type="component" value="Unassembled WGS sequence"/>
</dbReference>
<sequence length="392" mass="46697">MLTAQTMNGNLLNLADRQYRLDELIQLRRSTSYYCPGCREPVVMKLGEKRTWHFAHHGTHTCETQWERESNEHLTGKLQLYEWLKKDYSNVEVEYFLTKTNQRPDLFLPHSQTAIEYQCSTIEDKLLTKRTLSYESANIQVQWILSAKRLRRSYQSIYTMSSMDWAAASHHHRFPTIYYYCPVERKFATVLLHHSLTPTKFICSTLYTSALKTSYNPLFIKLPDWEEQLHSYSIWLKQKKIWRQNPHGERSYAFFYLRKRLYAGGHSIRFFPSEAGIPTDDNYWIETPAYLWQTWILLCYLPTIHLQSGFTFQSLFYAFAQVISSGLILPRYCPAHIDGVRAALQGYVKQLVRLKVLKKWDNERYEKLYQPTIHKQVEQCFHFDKLMHKKLI</sequence>
<evidence type="ECO:0000259" key="2">
    <source>
        <dbReference type="Pfam" id="PF25164"/>
    </source>
</evidence>
<evidence type="ECO:0000313" key="4">
    <source>
        <dbReference type="EMBL" id="MYL63529.1"/>
    </source>
</evidence>
<dbReference type="RefSeq" id="WP_160919167.1">
    <property type="nucleotide sequence ID" value="NZ_WMEY01000003.1"/>
</dbReference>
<organism evidence="4 5">
    <name type="scientific">Guptibacillus hwajinpoensis</name>
    <dbReference type="NCBI Taxonomy" id="208199"/>
    <lineage>
        <taxon>Bacteria</taxon>
        <taxon>Bacillati</taxon>
        <taxon>Bacillota</taxon>
        <taxon>Bacilli</taxon>
        <taxon>Bacillales</taxon>
        <taxon>Guptibacillaceae</taxon>
        <taxon>Guptibacillus</taxon>
    </lineage>
</organism>
<gene>
    <name evidence="4" type="ORF">GLW07_09205</name>
</gene>
<feature type="domain" description="Competence protein CoiA-like N-terminal" evidence="2">
    <location>
        <begin position="20"/>
        <end position="64"/>
    </location>
</feature>
<protein>
    <recommendedName>
        <fullName evidence="6">Competence protein CoiA</fullName>
    </recommendedName>
</protein>
<dbReference type="InterPro" id="IPR021176">
    <property type="entry name" value="Competence-induced_CoiA"/>
</dbReference>
<dbReference type="InterPro" id="IPR010330">
    <property type="entry name" value="CoiA_nuc"/>
</dbReference>
<feature type="domain" description="Competence protein CoiA nuclease-like" evidence="1">
    <location>
        <begin position="69"/>
        <end position="220"/>
    </location>
</feature>
<dbReference type="InterPro" id="IPR057253">
    <property type="entry name" value="CoiA-like_N"/>
</dbReference>
<reference evidence="4 5" key="1">
    <citation type="submission" date="2019-11" db="EMBL/GenBank/DDBJ databases">
        <title>Genome sequences of 17 halophilic strains isolated from different environments.</title>
        <authorList>
            <person name="Furrow R.E."/>
        </authorList>
    </citation>
    <scope>NUCLEOTIDE SEQUENCE [LARGE SCALE GENOMIC DNA]</scope>
    <source>
        <strain evidence="4 5">22506_14_FS</strain>
    </source>
</reference>
<dbReference type="AlphaFoldDB" id="A0A845EYC7"/>
<feature type="domain" description="Competence protein CoiA C-terminal" evidence="3">
    <location>
        <begin position="232"/>
        <end position="370"/>
    </location>
</feature>
<evidence type="ECO:0008006" key="6">
    <source>
        <dbReference type="Google" id="ProtNLM"/>
    </source>
</evidence>
<evidence type="ECO:0000259" key="3">
    <source>
        <dbReference type="Pfam" id="PF25166"/>
    </source>
</evidence>
<evidence type="ECO:0000313" key="5">
    <source>
        <dbReference type="Proteomes" id="UP000447833"/>
    </source>
</evidence>
<dbReference type="PIRSF" id="PIRSF007487">
    <property type="entry name" value="Competence-induced_CoiA_bac"/>
    <property type="match status" value="1"/>
</dbReference>
<comment type="caution">
    <text evidence="4">The sequence shown here is derived from an EMBL/GenBank/DDBJ whole genome shotgun (WGS) entry which is preliminary data.</text>
</comment>
<dbReference type="Pfam" id="PF25164">
    <property type="entry name" value="CoiA_N"/>
    <property type="match status" value="1"/>
</dbReference>
<dbReference type="Pfam" id="PF06054">
    <property type="entry name" value="CoiA_nuc"/>
    <property type="match status" value="1"/>
</dbReference>
<proteinExistence type="predicted"/>